<evidence type="ECO:0000313" key="2">
    <source>
        <dbReference type="EMBL" id="CAB4266228.1"/>
    </source>
</evidence>
<organism evidence="2 3">
    <name type="scientific">Prunus armeniaca</name>
    <name type="common">Apricot</name>
    <name type="synonym">Armeniaca vulgaris</name>
    <dbReference type="NCBI Taxonomy" id="36596"/>
    <lineage>
        <taxon>Eukaryota</taxon>
        <taxon>Viridiplantae</taxon>
        <taxon>Streptophyta</taxon>
        <taxon>Embryophyta</taxon>
        <taxon>Tracheophyta</taxon>
        <taxon>Spermatophyta</taxon>
        <taxon>Magnoliopsida</taxon>
        <taxon>eudicotyledons</taxon>
        <taxon>Gunneridae</taxon>
        <taxon>Pentapetalae</taxon>
        <taxon>rosids</taxon>
        <taxon>fabids</taxon>
        <taxon>Rosales</taxon>
        <taxon>Rosaceae</taxon>
        <taxon>Amygdaloideae</taxon>
        <taxon>Amygdaleae</taxon>
        <taxon>Prunus</taxon>
    </lineage>
</organism>
<reference evidence="2 3" key="1">
    <citation type="submission" date="2020-05" db="EMBL/GenBank/DDBJ databases">
        <authorList>
            <person name="Campoy J."/>
            <person name="Schneeberger K."/>
            <person name="Spophaly S."/>
        </authorList>
    </citation>
    <scope>NUCLEOTIDE SEQUENCE [LARGE SCALE GENOMIC DNA]</scope>
    <source>
        <strain evidence="2">PruArmRojPasFocal</strain>
    </source>
</reference>
<evidence type="ECO:0000256" key="1">
    <source>
        <dbReference type="SAM" id="MobiDB-lite"/>
    </source>
</evidence>
<name>A0A6J5TUZ7_PRUAR</name>
<evidence type="ECO:0000313" key="3">
    <source>
        <dbReference type="Proteomes" id="UP000507222"/>
    </source>
</evidence>
<feature type="compositionally biased region" description="Basic and acidic residues" evidence="1">
    <location>
        <begin position="199"/>
        <end position="221"/>
    </location>
</feature>
<sequence>MELVQDLFLTASFALILSFLVAKLVAMAVAGRQSEAEFRECENAGGGVVLEEVSFEERRLKVEKAFHGQRRVEFVGEVKEVDQFQFEDKPVHRVEEIEEPLQHHEEGRELTEKVLEEEGLGGGESVAVGLPENPSDGEEKVSVEKARDFDHQNLENRGVEEIGAESATNDVVTAQSEELSAVAFDEAKGKSEANEIKLKATDFDRERGHEAQQSSEKRGVEEISAESATNDVVSAQPEEVRAEAHVASEVKFNNYSDEDDWEGIEKSELDDDFTAAVKFEGR</sequence>
<protein>
    <submittedName>
        <fullName evidence="2">Uncharacterized protein</fullName>
    </submittedName>
</protein>
<dbReference type="EMBL" id="CAEKDK010000001">
    <property type="protein sequence ID" value="CAB4266228.1"/>
    <property type="molecule type" value="Genomic_DNA"/>
</dbReference>
<proteinExistence type="predicted"/>
<dbReference type="AlphaFoldDB" id="A0A6J5TUZ7"/>
<dbReference type="Proteomes" id="UP000507222">
    <property type="component" value="Unassembled WGS sequence"/>
</dbReference>
<accession>A0A6J5TUZ7</accession>
<gene>
    <name evidence="2" type="ORF">CURHAP_LOCUS8479</name>
</gene>
<feature type="region of interest" description="Disordered" evidence="1">
    <location>
        <begin position="199"/>
        <end position="241"/>
    </location>
</feature>